<reference evidence="7 8" key="1">
    <citation type="submission" date="2020-05" db="EMBL/GenBank/DDBJ databases">
        <title>Thiomicrorhabdus sediminis sp.nov. and Thiomicrorhabdus xiamenensis sp.nov., novel sulfur-oxidizing bacteria isolated from coastal sediment.</title>
        <authorList>
            <person name="Liu X."/>
        </authorList>
    </citation>
    <scope>NUCLEOTIDE SEQUENCE [LARGE SCALE GENOMIC DNA]</scope>
    <source>
        <strain evidence="7 8">G2</strain>
    </source>
</reference>
<sequence>MATTQICFISHGGGPLPLLDPQDNREMIETLLQIRDEIRRPKAILVISAHWEEAVPTLIAGEQPGLIYDYSGFPPEAYQIQYPCQGSPELADRVHQALADEGIESVKNRERGFDHGLYVPLKIMFPEADIPCVELSLLRNLDPEQHIRLGEALASLNDPDLLILGSGFSFHNMRAFFSHSSEVEAQQNADFEDWLQETCGDDSLDEAQRRSRLVNWLQQSPAARYNHPREEHLLPLHVCYGAAQSACRKSYRLEILGKQTSMYLW</sequence>
<keyword evidence="3" id="KW-0479">Metal-binding</keyword>
<accession>A0A7D4NR78</accession>
<keyword evidence="8" id="KW-1185">Reference proteome</keyword>
<dbReference type="EMBL" id="CP054020">
    <property type="protein sequence ID" value="QKI89330.1"/>
    <property type="molecule type" value="Genomic_DNA"/>
</dbReference>
<keyword evidence="5" id="KW-0560">Oxidoreductase</keyword>
<evidence type="ECO:0000313" key="7">
    <source>
        <dbReference type="EMBL" id="QKI89330.1"/>
    </source>
</evidence>
<dbReference type="CDD" id="cd07363">
    <property type="entry name" value="45_DOPA_Dioxygenase"/>
    <property type="match status" value="1"/>
</dbReference>
<protein>
    <submittedName>
        <fullName evidence="7">Dioxygenase</fullName>
    </submittedName>
</protein>
<dbReference type="SUPFAM" id="SSF53213">
    <property type="entry name" value="LigB-like"/>
    <property type="match status" value="1"/>
</dbReference>
<dbReference type="Gene3D" id="3.40.830.10">
    <property type="entry name" value="LigB-like"/>
    <property type="match status" value="1"/>
</dbReference>
<dbReference type="GO" id="GO:0008270">
    <property type="term" value="F:zinc ion binding"/>
    <property type="evidence" value="ECO:0007669"/>
    <property type="project" value="InterPro"/>
</dbReference>
<comment type="similarity">
    <text evidence="2">Belongs to the DODA-type extradiol aromatic ring-opening dioxygenase family.</text>
</comment>
<organism evidence="7 8">
    <name type="scientific">Thiomicrorhabdus xiamenensis</name>
    <dbReference type="NCBI Taxonomy" id="2739063"/>
    <lineage>
        <taxon>Bacteria</taxon>
        <taxon>Pseudomonadati</taxon>
        <taxon>Pseudomonadota</taxon>
        <taxon>Gammaproteobacteria</taxon>
        <taxon>Thiotrichales</taxon>
        <taxon>Piscirickettsiaceae</taxon>
        <taxon>Thiomicrorhabdus</taxon>
    </lineage>
</organism>
<dbReference type="KEGG" id="txa:HQN79_07010"/>
<gene>
    <name evidence="7" type="ORF">HQN79_07010</name>
</gene>
<dbReference type="Pfam" id="PF02900">
    <property type="entry name" value="LigB"/>
    <property type="match status" value="1"/>
</dbReference>
<evidence type="ECO:0000256" key="5">
    <source>
        <dbReference type="ARBA" id="ARBA00023002"/>
    </source>
</evidence>
<dbReference type="InterPro" id="IPR004183">
    <property type="entry name" value="Xdiol_dOase_suB"/>
</dbReference>
<dbReference type="PIRSF" id="PIRSF006157">
    <property type="entry name" value="Doxgns_DODA"/>
    <property type="match status" value="1"/>
</dbReference>
<name>A0A7D4NR78_9GAMM</name>
<dbReference type="PANTHER" id="PTHR30096">
    <property type="entry name" value="4,5-DOPA DIOXYGENASE EXTRADIOL-LIKE PROTEIN"/>
    <property type="match status" value="1"/>
</dbReference>
<dbReference type="InterPro" id="IPR014436">
    <property type="entry name" value="Extradiol_dOase_DODA"/>
</dbReference>
<dbReference type="RefSeq" id="WP_173285228.1">
    <property type="nucleotide sequence ID" value="NZ_CP054020.1"/>
</dbReference>
<dbReference type="PANTHER" id="PTHR30096:SF0">
    <property type="entry name" value="4,5-DOPA DIOXYGENASE EXTRADIOL-LIKE PROTEIN"/>
    <property type="match status" value="1"/>
</dbReference>
<proteinExistence type="inferred from homology"/>
<comment type="cofactor">
    <cofactor evidence="1">
        <name>Zn(2+)</name>
        <dbReference type="ChEBI" id="CHEBI:29105"/>
    </cofactor>
</comment>
<dbReference type="AlphaFoldDB" id="A0A7D4NR78"/>
<keyword evidence="7" id="KW-0223">Dioxygenase</keyword>
<dbReference type="Proteomes" id="UP000504724">
    <property type="component" value="Chromosome"/>
</dbReference>
<dbReference type="GO" id="GO:0008198">
    <property type="term" value="F:ferrous iron binding"/>
    <property type="evidence" value="ECO:0007669"/>
    <property type="project" value="InterPro"/>
</dbReference>
<evidence type="ECO:0000259" key="6">
    <source>
        <dbReference type="Pfam" id="PF02900"/>
    </source>
</evidence>
<evidence type="ECO:0000256" key="2">
    <source>
        <dbReference type="ARBA" id="ARBA00007581"/>
    </source>
</evidence>
<evidence type="ECO:0000256" key="3">
    <source>
        <dbReference type="ARBA" id="ARBA00022723"/>
    </source>
</evidence>
<keyword evidence="4" id="KW-0862">Zinc</keyword>
<dbReference type="GO" id="GO:0016702">
    <property type="term" value="F:oxidoreductase activity, acting on single donors with incorporation of molecular oxygen, incorporation of two atoms of oxygen"/>
    <property type="evidence" value="ECO:0007669"/>
    <property type="project" value="UniProtKB-ARBA"/>
</dbReference>
<evidence type="ECO:0000313" key="8">
    <source>
        <dbReference type="Proteomes" id="UP000504724"/>
    </source>
</evidence>
<evidence type="ECO:0000256" key="1">
    <source>
        <dbReference type="ARBA" id="ARBA00001947"/>
    </source>
</evidence>
<evidence type="ECO:0000256" key="4">
    <source>
        <dbReference type="ARBA" id="ARBA00022833"/>
    </source>
</evidence>
<feature type="domain" description="Extradiol ring-cleavage dioxygenase class III enzyme subunit B" evidence="6">
    <location>
        <begin position="7"/>
        <end position="246"/>
    </location>
</feature>